<keyword evidence="2" id="KW-0645">Protease</keyword>
<accession>A0AAN6G6L7</accession>
<dbReference type="PANTHER" id="PTHR32194">
    <property type="entry name" value="METALLOPROTEASE TLDD"/>
    <property type="match status" value="1"/>
</dbReference>
<keyword evidence="5" id="KW-0539">Nucleus</keyword>
<keyword evidence="3 6" id="KW-0378">Hydrolase</keyword>
<organism evidence="6 7">
    <name type="scientific">Tilletia horrida</name>
    <dbReference type="NCBI Taxonomy" id="155126"/>
    <lineage>
        <taxon>Eukaryota</taxon>
        <taxon>Fungi</taxon>
        <taxon>Dikarya</taxon>
        <taxon>Basidiomycota</taxon>
        <taxon>Ustilaginomycotina</taxon>
        <taxon>Exobasidiomycetes</taxon>
        <taxon>Tilletiales</taxon>
        <taxon>Tilletiaceae</taxon>
        <taxon>Tilletia</taxon>
    </lineage>
</organism>
<comment type="caution">
    <text evidence="6">The sequence shown here is derived from an EMBL/GenBank/DDBJ whole genome shotgun (WGS) entry which is preliminary data.</text>
</comment>
<dbReference type="GO" id="GO:0019774">
    <property type="term" value="C:proteasome core complex, beta-subunit complex"/>
    <property type="evidence" value="ECO:0007669"/>
    <property type="project" value="UniProtKB-ARBA"/>
</dbReference>
<evidence type="ECO:0000256" key="2">
    <source>
        <dbReference type="ARBA" id="ARBA00022670"/>
    </source>
</evidence>
<keyword evidence="1 5" id="KW-0963">Cytoplasm</keyword>
<dbReference type="GO" id="GO:0005634">
    <property type="term" value="C:nucleus"/>
    <property type="evidence" value="ECO:0007669"/>
    <property type="project" value="UniProtKB-SubCell"/>
</dbReference>
<keyword evidence="7" id="KW-1185">Reference proteome</keyword>
<dbReference type="PROSITE" id="PS00854">
    <property type="entry name" value="PROTEASOME_BETA_1"/>
    <property type="match status" value="1"/>
</dbReference>
<keyword evidence="4 5" id="KW-0647">Proteasome</keyword>
<dbReference type="PROSITE" id="PS51476">
    <property type="entry name" value="PROTEASOME_BETA_2"/>
    <property type="match status" value="1"/>
</dbReference>
<dbReference type="GO" id="GO:0008233">
    <property type="term" value="F:peptidase activity"/>
    <property type="evidence" value="ECO:0007669"/>
    <property type="project" value="UniProtKB-KW"/>
</dbReference>
<dbReference type="Pfam" id="PF00227">
    <property type="entry name" value="Proteasome"/>
    <property type="match status" value="2"/>
</dbReference>
<dbReference type="InterPro" id="IPR029055">
    <property type="entry name" value="Ntn_hydrolases_N"/>
</dbReference>
<proteinExistence type="inferred from homology"/>
<reference evidence="6" key="1">
    <citation type="journal article" date="2023" name="PhytoFront">
        <title>Draft Genome Resources of Seven Strains of Tilletia horrida, Causal Agent of Kernel Smut of Rice.</title>
        <authorList>
            <person name="Khanal S."/>
            <person name="Antony Babu S."/>
            <person name="Zhou X.G."/>
        </authorList>
    </citation>
    <scope>NUCLEOTIDE SEQUENCE</scope>
    <source>
        <strain evidence="6">TX3</strain>
    </source>
</reference>
<dbReference type="InterPro" id="IPR016050">
    <property type="entry name" value="Proteasome_bsu_CS"/>
</dbReference>
<dbReference type="PANTHER" id="PTHR32194:SF0">
    <property type="entry name" value="ATP-DEPENDENT PROTEASE SUBUNIT HSLV"/>
    <property type="match status" value="1"/>
</dbReference>
<sequence length="249" mass="27198">MIDNTITRLKEGEVDLGTSIMAVAYDEGVIIGADSRTTMGSYIANRVTDKLTHVTDRIYCCRSGSAADTQAVADAITYHLSLFEVLHGQPEVSTAAHLFSEIVYQNKDRLSAGIIVAGWDKRNGGSVFNVPLGGGLFKQPWAIGGESHYAKILKAPFVEEPNFQPFYRYSHTLSSGSGSTYIYGYCDSTYQPGWNREKTIEFVTNALSLAMRRDGSSGGTIRLADISEHGVERHFIAGDKLPELSAKIC</sequence>
<dbReference type="GO" id="GO:0005737">
    <property type="term" value="C:cytoplasm"/>
    <property type="evidence" value="ECO:0007669"/>
    <property type="project" value="UniProtKB-SubCell"/>
</dbReference>
<protein>
    <recommendedName>
        <fullName evidence="5">Proteasome subunit beta</fullName>
    </recommendedName>
</protein>
<evidence type="ECO:0000256" key="3">
    <source>
        <dbReference type="ARBA" id="ARBA00022801"/>
    </source>
</evidence>
<dbReference type="AlphaFoldDB" id="A0AAN6G6L7"/>
<dbReference type="GO" id="GO:0051603">
    <property type="term" value="P:proteolysis involved in protein catabolic process"/>
    <property type="evidence" value="ECO:0007669"/>
    <property type="project" value="InterPro"/>
</dbReference>
<evidence type="ECO:0000256" key="4">
    <source>
        <dbReference type="ARBA" id="ARBA00022942"/>
    </source>
</evidence>
<dbReference type="InterPro" id="IPR001353">
    <property type="entry name" value="Proteasome_sua/b"/>
</dbReference>
<gene>
    <name evidence="6" type="primary">PRE3</name>
    <name evidence="6" type="ORF">OC842_006765</name>
</gene>
<dbReference type="InterPro" id="IPR023333">
    <property type="entry name" value="Proteasome_suB-type"/>
</dbReference>
<evidence type="ECO:0000256" key="1">
    <source>
        <dbReference type="ARBA" id="ARBA00022490"/>
    </source>
</evidence>
<dbReference type="CDD" id="cd03762">
    <property type="entry name" value="proteasome_beta_type_6"/>
    <property type="match status" value="1"/>
</dbReference>
<name>A0AAN6G6L7_9BASI</name>
<comment type="subcellular location">
    <subcellularLocation>
        <location evidence="5">Cytoplasm</location>
    </subcellularLocation>
    <subcellularLocation>
        <location evidence="5">Nucleus</location>
    </subcellularLocation>
</comment>
<evidence type="ECO:0000256" key="5">
    <source>
        <dbReference type="RuleBase" id="RU004203"/>
    </source>
</evidence>
<dbReference type="EMBL" id="JAPDMQ010000668">
    <property type="protein sequence ID" value="KAK0521475.1"/>
    <property type="molecule type" value="Genomic_DNA"/>
</dbReference>
<evidence type="ECO:0000313" key="7">
    <source>
        <dbReference type="Proteomes" id="UP001176521"/>
    </source>
</evidence>
<dbReference type="Gene3D" id="3.60.20.10">
    <property type="entry name" value="Glutamine Phosphoribosylpyrophosphate, subunit 1, domain 1"/>
    <property type="match status" value="1"/>
</dbReference>
<evidence type="ECO:0000313" key="6">
    <source>
        <dbReference type="EMBL" id="KAK0521475.1"/>
    </source>
</evidence>
<comment type="subunit">
    <text evidence="5">Component of the proteasome complex.</text>
</comment>
<comment type="function">
    <text evidence="5">Component of the proteasome, a multicatalytic proteinase complex which is characterized by its ability to cleave peptides with Arg, Phe, Tyr, Leu, and Glu adjacent to the leaving group at neutral or slightly basic pH. The proteasome has an ATP-dependent proteolytic activity.</text>
</comment>
<comment type="similarity">
    <text evidence="5">Belongs to the peptidase T1B family.</text>
</comment>
<dbReference type="SUPFAM" id="SSF56235">
    <property type="entry name" value="N-terminal nucleophile aminohydrolases (Ntn hydrolases)"/>
    <property type="match status" value="2"/>
</dbReference>
<dbReference type="Proteomes" id="UP001176521">
    <property type="component" value="Unassembled WGS sequence"/>
</dbReference>